<evidence type="ECO:0000313" key="2">
    <source>
        <dbReference type="Proteomes" id="UP001374579"/>
    </source>
</evidence>
<sequence length="130" mass="14830">MLNGNMVSPKTNSKRSATQSFIHYTNEQGWKSIDASGEIRISTRDSGKAHYGEGVYGTTLRPEEGKMRIAKNNWFFNNAKNYVASGKVDVAIELEIPAEKVQKVGQWYRDILLHVGPIRLNDYKYKVRHI</sequence>
<gene>
    <name evidence="1" type="ORF">V1264_010871</name>
</gene>
<proteinExistence type="predicted"/>
<dbReference type="Proteomes" id="UP001374579">
    <property type="component" value="Unassembled WGS sequence"/>
</dbReference>
<accession>A0AAN9GJV0</accession>
<reference evidence="1 2" key="1">
    <citation type="submission" date="2024-02" db="EMBL/GenBank/DDBJ databases">
        <title>Chromosome-scale genome assembly of the rough periwinkle Littorina saxatilis.</title>
        <authorList>
            <person name="De Jode A."/>
            <person name="Faria R."/>
            <person name="Formenti G."/>
            <person name="Sims Y."/>
            <person name="Smith T.P."/>
            <person name="Tracey A."/>
            <person name="Wood J.M.D."/>
            <person name="Zagrodzka Z.B."/>
            <person name="Johannesson K."/>
            <person name="Butlin R.K."/>
            <person name="Leder E.H."/>
        </authorList>
    </citation>
    <scope>NUCLEOTIDE SEQUENCE [LARGE SCALE GENOMIC DNA]</scope>
    <source>
        <strain evidence="1">Snail1</strain>
        <tissue evidence="1">Muscle</tissue>
    </source>
</reference>
<organism evidence="1 2">
    <name type="scientific">Littorina saxatilis</name>
    <dbReference type="NCBI Taxonomy" id="31220"/>
    <lineage>
        <taxon>Eukaryota</taxon>
        <taxon>Metazoa</taxon>
        <taxon>Spiralia</taxon>
        <taxon>Lophotrochozoa</taxon>
        <taxon>Mollusca</taxon>
        <taxon>Gastropoda</taxon>
        <taxon>Caenogastropoda</taxon>
        <taxon>Littorinimorpha</taxon>
        <taxon>Littorinoidea</taxon>
        <taxon>Littorinidae</taxon>
        <taxon>Littorina</taxon>
    </lineage>
</organism>
<protein>
    <submittedName>
        <fullName evidence="1">Uncharacterized protein</fullName>
    </submittedName>
</protein>
<dbReference type="AlphaFoldDB" id="A0AAN9GJV0"/>
<keyword evidence="2" id="KW-1185">Reference proteome</keyword>
<comment type="caution">
    <text evidence="1">The sequence shown here is derived from an EMBL/GenBank/DDBJ whole genome shotgun (WGS) entry which is preliminary data.</text>
</comment>
<evidence type="ECO:0000313" key="1">
    <source>
        <dbReference type="EMBL" id="KAK7111197.1"/>
    </source>
</evidence>
<dbReference type="EMBL" id="JBAMIC010000002">
    <property type="protein sequence ID" value="KAK7111197.1"/>
    <property type="molecule type" value="Genomic_DNA"/>
</dbReference>
<name>A0AAN9GJV0_9CAEN</name>